<organism evidence="2">
    <name type="scientific">uncultured Chloroflexia bacterium</name>
    <dbReference type="NCBI Taxonomy" id="1672391"/>
    <lineage>
        <taxon>Bacteria</taxon>
        <taxon>Bacillati</taxon>
        <taxon>Chloroflexota</taxon>
        <taxon>Chloroflexia</taxon>
        <taxon>environmental samples</taxon>
    </lineage>
</organism>
<feature type="transmembrane region" description="Helical" evidence="1">
    <location>
        <begin position="276"/>
        <end position="297"/>
    </location>
</feature>
<evidence type="ECO:0000256" key="1">
    <source>
        <dbReference type="SAM" id="Phobius"/>
    </source>
</evidence>
<keyword evidence="1" id="KW-0812">Transmembrane</keyword>
<reference evidence="2" key="1">
    <citation type="submission" date="2020-02" db="EMBL/GenBank/DDBJ databases">
        <authorList>
            <person name="Meier V. D."/>
        </authorList>
    </citation>
    <scope>NUCLEOTIDE SEQUENCE</scope>
    <source>
        <strain evidence="2">AVDCRST_MAG93</strain>
    </source>
</reference>
<evidence type="ECO:0008006" key="3">
    <source>
        <dbReference type="Google" id="ProtNLM"/>
    </source>
</evidence>
<feature type="transmembrane region" description="Helical" evidence="1">
    <location>
        <begin position="18"/>
        <end position="35"/>
    </location>
</feature>
<keyword evidence="1" id="KW-0472">Membrane</keyword>
<protein>
    <recommendedName>
        <fullName evidence="3">HTTM domain-containing protein</fullName>
    </recommendedName>
</protein>
<accession>A0A6J4JFG8</accession>
<evidence type="ECO:0000313" key="2">
    <source>
        <dbReference type="EMBL" id="CAA9276756.1"/>
    </source>
</evidence>
<feature type="transmembrane region" description="Helical" evidence="1">
    <location>
        <begin position="317"/>
        <end position="343"/>
    </location>
</feature>
<sequence>MPLRITANTALRLREPPIAVVVALVVALSLVYDLVGRGAARVARLDGYLGVLVAGWVALVLFATWQRNYTYGEIWKPLRILIRGAAIVLFVQILFDALYPGSIVSNVFIGVYGDARLLIGLALLSGLVAVFKPSFVPPTLLAYTWFRHHAPLAFDLPVTRLDFTTLADVGLFSVLALLGLRILTTTPALARHQRLHEILTHTAFPMRFQKAVWGLCVGIHLGNYFHSALAKMRLGAGDLSFWILENPTAQGIAIGLHRLNNPIGGWPWLTDLYHDFLTGFSIPMNAAVLALQLLAPLSVVHRRAIIAFTIAFDLMHLGIYASLGAFFFLWIALNIIILVSLGAMRDSEFTAPVKLTALVASLFGFMSFSTAELGWLDGNKVVRELFVAHRTDGSTVLIPPAMFGLYAYQIGHGDLYVPAGHFKVRLGGNVTKLTEWEDAVTCGPAVVGEQPFVSSPERIGDMIRAMDGFYRRHEWVKDWNLPYFYPHHEPSNPAFFSKLSDLKMEEVVSYSYVVESACVGVADGRLRNHVRVRSVFPVSM</sequence>
<name>A0A6J4JFG8_9CHLR</name>
<feature type="transmembrane region" description="Helical" evidence="1">
    <location>
        <begin position="80"/>
        <end position="99"/>
    </location>
</feature>
<dbReference type="EMBL" id="CADCTR010001004">
    <property type="protein sequence ID" value="CAA9276756.1"/>
    <property type="molecule type" value="Genomic_DNA"/>
</dbReference>
<proteinExistence type="predicted"/>
<feature type="transmembrane region" description="Helical" evidence="1">
    <location>
        <begin position="169"/>
        <end position="190"/>
    </location>
</feature>
<feature type="transmembrane region" description="Helical" evidence="1">
    <location>
        <begin position="47"/>
        <end position="65"/>
    </location>
</feature>
<keyword evidence="1" id="KW-1133">Transmembrane helix</keyword>
<feature type="transmembrane region" description="Helical" evidence="1">
    <location>
        <begin position="355"/>
        <end position="376"/>
    </location>
</feature>
<gene>
    <name evidence="2" type="ORF">AVDCRST_MAG93-2933</name>
</gene>
<dbReference type="AlphaFoldDB" id="A0A6J4JFG8"/>
<feature type="transmembrane region" description="Helical" evidence="1">
    <location>
        <begin position="211"/>
        <end position="229"/>
    </location>
</feature>